<evidence type="ECO:0000259" key="3">
    <source>
        <dbReference type="Pfam" id="PF00675"/>
    </source>
</evidence>
<accession>A0A2H0WP69</accession>
<evidence type="ECO:0000313" key="5">
    <source>
        <dbReference type="EMBL" id="PIS13719.1"/>
    </source>
</evidence>
<dbReference type="PANTHER" id="PTHR11851">
    <property type="entry name" value="METALLOPROTEASE"/>
    <property type="match status" value="1"/>
</dbReference>
<dbReference type="PROSITE" id="PS00143">
    <property type="entry name" value="INSULINASE"/>
    <property type="match status" value="1"/>
</dbReference>
<gene>
    <name evidence="5" type="ORF">COT67_00400</name>
</gene>
<feature type="domain" description="Peptidase M16 C-terminal" evidence="4">
    <location>
        <begin position="169"/>
        <end position="342"/>
    </location>
</feature>
<sequence length="428" mass="48449">MIKFQKKVLSNGLRVIVAPMENTQAVTLLVLVGVGSRYETKKISGISHFLEHLFFKGTKSRPKSGHVHRDLDKIGAIHNAFTSKETTGFWVKSSAKDFDTSLDIVSDILLESLFKKEEIEKERGVIIQEISMYEDEPMRKVWDVLESLTYGDHPIGWSIVGEKETVSSIRRSDIIAYKNKNYLSQNMVVVVAGAVDSFVAFEKIGNVFKKIKKGKNKRALKARISQKNPRVKIINKPSDQTHLAMAVRGYDMYDKKRHALNLLAVILGGNASSKLFDEIREKLGLAYYVFANSDQSTDCGYLGIGIGVSHDNSERAVKKTFEILRALKKEVLSQNELKFAKSFLRGQMALKMETTDEVAAFCASRELFYKKIEQPEDMLKKIEKVTGSDILKITRELFVPSRINISAIGFEEKVPSKESFYKKLFSRL</sequence>
<dbReference type="PANTHER" id="PTHR11851:SF49">
    <property type="entry name" value="MITOCHONDRIAL-PROCESSING PEPTIDASE SUBUNIT ALPHA"/>
    <property type="match status" value="1"/>
</dbReference>
<name>A0A2H0WP69_9BACT</name>
<dbReference type="GO" id="GO:0004222">
    <property type="term" value="F:metalloendopeptidase activity"/>
    <property type="evidence" value="ECO:0007669"/>
    <property type="project" value="InterPro"/>
</dbReference>
<dbReference type="Gene3D" id="3.30.830.10">
    <property type="entry name" value="Metalloenzyme, LuxS/M16 peptidase-like"/>
    <property type="match status" value="2"/>
</dbReference>
<evidence type="ECO:0008006" key="7">
    <source>
        <dbReference type="Google" id="ProtNLM"/>
    </source>
</evidence>
<evidence type="ECO:0000256" key="1">
    <source>
        <dbReference type="ARBA" id="ARBA00007261"/>
    </source>
</evidence>
<dbReference type="SUPFAM" id="SSF63411">
    <property type="entry name" value="LuxS/MPP-like metallohydrolase"/>
    <property type="match status" value="2"/>
</dbReference>
<dbReference type="InterPro" id="IPR007863">
    <property type="entry name" value="Peptidase_M16_C"/>
</dbReference>
<dbReference type="InterPro" id="IPR011765">
    <property type="entry name" value="Pept_M16_N"/>
</dbReference>
<dbReference type="InterPro" id="IPR050361">
    <property type="entry name" value="MPP/UQCRC_Complex"/>
</dbReference>
<proteinExistence type="inferred from homology"/>
<protein>
    <recommendedName>
        <fullName evidence="7">Peptidase M16</fullName>
    </recommendedName>
</protein>
<evidence type="ECO:0000259" key="4">
    <source>
        <dbReference type="Pfam" id="PF05193"/>
    </source>
</evidence>
<reference evidence="6" key="1">
    <citation type="submission" date="2017-09" db="EMBL/GenBank/DDBJ databases">
        <title>Depth-based differentiation of microbial function through sediment-hosted aquifers and enrichment of novel symbionts in the deep terrestrial subsurface.</title>
        <authorList>
            <person name="Probst A.J."/>
            <person name="Ladd B."/>
            <person name="Jarett J.K."/>
            <person name="Geller-Mcgrath D.E."/>
            <person name="Sieber C.M.K."/>
            <person name="Emerson J.B."/>
            <person name="Anantharaman K."/>
            <person name="Thomas B.C."/>
            <person name="Malmstrom R."/>
            <person name="Stieglmeier M."/>
            <person name="Klingl A."/>
            <person name="Woyke T."/>
            <person name="Ryan C.M."/>
            <person name="Banfield J.F."/>
        </authorList>
    </citation>
    <scope>NUCLEOTIDE SEQUENCE [LARGE SCALE GENOMIC DNA]</scope>
</reference>
<dbReference type="AlphaFoldDB" id="A0A2H0WP69"/>
<comment type="similarity">
    <text evidence="1 2">Belongs to the peptidase M16 family.</text>
</comment>
<dbReference type="EMBL" id="PEZL01000005">
    <property type="protein sequence ID" value="PIS13719.1"/>
    <property type="molecule type" value="Genomic_DNA"/>
</dbReference>
<dbReference type="InterPro" id="IPR001431">
    <property type="entry name" value="Pept_M16_Zn_BS"/>
</dbReference>
<evidence type="ECO:0000313" key="6">
    <source>
        <dbReference type="Proteomes" id="UP000230353"/>
    </source>
</evidence>
<comment type="caution">
    <text evidence="5">The sequence shown here is derived from an EMBL/GenBank/DDBJ whole genome shotgun (WGS) entry which is preliminary data.</text>
</comment>
<feature type="domain" description="Peptidase M16 N-terminal" evidence="3">
    <location>
        <begin position="15"/>
        <end position="161"/>
    </location>
</feature>
<organism evidence="5 6">
    <name type="scientific">Candidatus Tagabacteria bacterium CG09_land_8_20_14_0_10_41_14</name>
    <dbReference type="NCBI Taxonomy" id="1975021"/>
    <lineage>
        <taxon>Bacteria</taxon>
        <taxon>Candidatus Tagaibacteriota</taxon>
    </lineage>
</organism>
<dbReference type="InterPro" id="IPR011249">
    <property type="entry name" value="Metalloenz_LuxS/M16"/>
</dbReference>
<dbReference type="GO" id="GO:0046872">
    <property type="term" value="F:metal ion binding"/>
    <property type="evidence" value="ECO:0007669"/>
    <property type="project" value="InterPro"/>
</dbReference>
<dbReference type="GO" id="GO:0006508">
    <property type="term" value="P:proteolysis"/>
    <property type="evidence" value="ECO:0007669"/>
    <property type="project" value="InterPro"/>
</dbReference>
<dbReference type="Pfam" id="PF00675">
    <property type="entry name" value="Peptidase_M16"/>
    <property type="match status" value="1"/>
</dbReference>
<dbReference type="Pfam" id="PF05193">
    <property type="entry name" value="Peptidase_M16_C"/>
    <property type="match status" value="1"/>
</dbReference>
<dbReference type="Proteomes" id="UP000230353">
    <property type="component" value="Unassembled WGS sequence"/>
</dbReference>
<evidence type="ECO:0000256" key="2">
    <source>
        <dbReference type="RuleBase" id="RU004447"/>
    </source>
</evidence>